<sequence length="348" mass="39400">MARAQVTIVAWNSLRYLPELLDSLSAQTFKDFQVLIVDNASTDGTNAYLRAHHPDATTILNARNLGFAAAHNQGIRYAMQRWSPDERAMRYVLVTNPDAILEPDYLERVVAEADAHPGLGSVGGKLLRAFGEPREEEGVRETMKSDLIDSTGLRATRGRSFADRGAGEVDRGQYDQARGVFGVSGALALYRASALEEAKTGEEYFDADFFAYKEDVDLAWRLRLLGWGSRFLPEAKAYHHRGVYGTEKAGFLSRLRERRARSVTRSSYSARNHWWLLMKNELALNALIALPWISARELSRVGYVALLETRTLGAFFASVFGIPRMWRKRREIMRRRKASASEMRSWFV</sequence>
<dbReference type="PANTHER" id="PTHR43179:SF12">
    <property type="entry name" value="GALACTOFURANOSYLTRANSFERASE GLFT2"/>
    <property type="match status" value="1"/>
</dbReference>
<dbReference type="SUPFAM" id="SSF53448">
    <property type="entry name" value="Nucleotide-diphospho-sugar transferases"/>
    <property type="match status" value="1"/>
</dbReference>
<gene>
    <name evidence="5" type="ORF">A2856_03345</name>
</gene>
<dbReference type="AlphaFoldDB" id="A0A1F7TMJ4"/>
<evidence type="ECO:0000256" key="1">
    <source>
        <dbReference type="ARBA" id="ARBA00006739"/>
    </source>
</evidence>
<evidence type="ECO:0000256" key="2">
    <source>
        <dbReference type="ARBA" id="ARBA00022676"/>
    </source>
</evidence>
<dbReference type="Gene3D" id="3.90.550.10">
    <property type="entry name" value="Spore Coat Polysaccharide Biosynthesis Protein SpsA, Chain A"/>
    <property type="match status" value="1"/>
</dbReference>
<evidence type="ECO:0000259" key="4">
    <source>
        <dbReference type="Pfam" id="PF00535"/>
    </source>
</evidence>
<dbReference type="GO" id="GO:0016757">
    <property type="term" value="F:glycosyltransferase activity"/>
    <property type="evidence" value="ECO:0007669"/>
    <property type="project" value="UniProtKB-KW"/>
</dbReference>
<dbReference type="STRING" id="1802385.A2856_03345"/>
<proteinExistence type="inferred from homology"/>
<protein>
    <recommendedName>
        <fullName evidence="4">Glycosyltransferase 2-like domain-containing protein</fullName>
    </recommendedName>
</protein>
<keyword evidence="3" id="KW-0808">Transferase</keyword>
<name>A0A1F7TMJ4_9BACT</name>
<comment type="similarity">
    <text evidence="1">Belongs to the glycosyltransferase 2 family.</text>
</comment>
<dbReference type="Proteomes" id="UP000177885">
    <property type="component" value="Unassembled WGS sequence"/>
</dbReference>
<dbReference type="EMBL" id="MGDT01000006">
    <property type="protein sequence ID" value="OGL66774.1"/>
    <property type="molecule type" value="Genomic_DNA"/>
</dbReference>
<reference evidence="5 6" key="1">
    <citation type="journal article" date="2016" name="Nat. Commun.">
        <title>Thousands of microbial genomes shed light on interconnected biogeochemical processes in an aquifer system.</title>
        <authorList>
            <person name="Anantharaman K."/>
            <person name="Brown C.T."/>
            <person name="Hug L.A."/>
            <person name="Sharon I."/>
            <person name="Castelle C.J."/>
            <person name="Probst A.J."/>
            <person name="Thomas B.C."/>
            <person name="Singh A."/>
            <person name="Wilkins M.J."/>
            <person name="Karaoz U."/>
            <person name="Brodie E.L."/>
            <person name="Williams K.H."/>
            <person name="Hubbard S.S."/>
            <person name="Banfield J.F."/>
        </authorList>
    </citation>
    <scope>NUCLEOTIDE SEQUENCE [LARGE SCALE GENOMIC DNA]</scope>
</reference>
<evidence type="ECO:0000313" key="5">
    <source>
        <dbReference type="EMBL" id="OGL66774.1"/>
    </source>
</evidence>
<accession>A0A1F7TMJ4</accession>
<dbReference type="CDD" id="cd04186">
    <property type="entry name" value="GT_2_like_c"/>
    <property type="match status" value="1"/>
</dbReference>
<feature type="domain" description="Glycosyltransferase 2-like" evidence="4">
    <location>
        <begin position="6"/>
        <end position="196"/>
    </location>
</feature>
<evidence type="ECO:0000313" key="6">
    <source>
        <dbReference type="Proteomes" id="UP000177885"/>
    </source>
</evidence>
<dbReference type="PANTHER" id="PTHR43179">
    <property type="entry name" value="RHAMNOSYLTRANSFERASE WBBL"/>
    <property type="match status" value="1"/>
</dbReference>
<dbReference type="Pfam" id="PF00535">
    <property type="entry name" value="Glycos_transf_2"/>
    <property type="match status" value="1"/>
</dbReference>
<comment type="caution">
    <text evidence="5">The sequence shown here is derived from an EMBL/GenBank/DDBJ whole genome shotgun (WGS) entry which is preliminary data.</text>
</comment>
<evidence type="ECO:0000256" key="3">
    <source>
        <dbReference type="ARBA" id="ARBA00022679"/>
    </source>
</evidence>
<dbReference type="InterPro" id="IPR001173">
    <property type="entry name" value="Glyco_trans_2-like"/>
</dbReference>
<keyword evidence="2" id="KW-0328">Glycosyltransferase</keyword>
<organism evidence="5 6">
    <name type="scientific">Candidatus Uhrbacteria bacterium RIFCSPHIGHO2_01_FULL_63_20</name>
    <dbReference type="NCBI Taxonomy" id="1802385"/>
    <lineage>
        <taxon>Bacteria</taxon>
        <taxon>Candidatus Uhriibacteriota</taxon>
    </lineage>
</organism>
<dbReference type="InterPro" id="IPR029044">
    <property type="entry name" value="Nucleotide-diphossugar_trans"/>
</dbReference>